<protein>
    <submittedName>
        <fullName evidence="2">Tetratricopeptide repeat protein</fullName>
    </submittedName>
</protein>
<feature type="repeat" description="TPR" evidence="1">
    <location>
        <begin position="85"/>
        <end position="118"/>
    </location>
</feature>
<name>A0ABT2I5F6_9SPHN</name>
<comment type="caution">
    <text evidence="2">The sequence shown here is derived from an EMBL/GenBank/DDBJ whole genome shotgun (WGS) entry which is preliminary data.</text>
</comment>
<organism evidence="2 3">
    <name type="scientific">Novosphingobium mangrovi</name>
    <name type="common">ex Huang et al. 2023</name>
    <dbReference type="NCBI Taxonomy" id="2976432"/>
    <lineage>
        <taxon>Bacteria</taxon>
        <taxon>Pseudomonadati</taxon>
        <taxon>Pseudomonadota</taxon>
        <taxon>Alphaproteobacteria</taxon>
        <taxon>Sphingomonadales</taxon>
        <taxon>Sphingomonadaceae</taxon>
        <taxon>Novosphingobium</taxon>
    </lineage>
</organism>
<accession>A0ABT2I5F6</accession>
<reference evidence="2" key="1">
    <citation type="submission" date="2022-09" db="EMBL/GenBank/DDBJ databases">
        <title>Novosphingobium sp. Nov., a polycyclic aromatic hydrocarbon-degrading bacterium isolated form mangrove sediments in HongKong.</title>
        <authorList>
            <person name="Hu Z."/>
        </authorList>
    </citation>
    <scope>NUCLEOTIDE SEQUENCE</scope>
    <source>
        <strain evidence="2">HK4-1</strain>
    </source>
</reference>
<feature type="repeat" description="TPR" evidence="1">
    <location>
        <begin position="119"/>
        <end position="152"/>
    </location>
</feature>
<dbReference type="SUPFAM" id="SSF48452">
    <property type="entry name" value="TPR-like"/>
    <property type="match status" value="3"/>
</dbReference>
<dbReference type="Gene3D" id="1.25.40.10">
    <property type="entry name" value="Tetratricopeptide repeat domain"/>
    <property type="match status" value="3"/>
</dbReference>
<dbReference type="InterPro" id="IPR011990">
    <property type="entry name" value="TPR-like_helical_dom_sf"/>
</dbReference>
<dbReference type="Pfam" id="PF13432">
    <property type="entry name" value="TPR_16"/>
    <property type="match status" value="2"/>
</dbReference>
<evidence type="ECO:0000256" key="1">
    <source>
        <dbReference type="PROSITE-ProRule" id="PRU00339"/>
    </source>
</evidence>
<dbReference type="EMBL" id="JANZXA010000006">
    <property type="protein sequence ID" value="MCT2400049.1"/>
    <property type="molecule type" value="Genomic_DNA"/>
</dbReference>
<evidence type="ECO:0000313" key="2">
    <source>
        <dbReference type="EMBL" id="MCT2400049.1"/>
    </source>
</evidence>
<dbReference type="Proteomes" id="UP001165583">
    <property type="component" value="Unassembled WGS sequence"/>
</dbReference>
<dbReference type="PANTHER" id="PTHR12558:SF13">
    <property type="entry name" value="CELL DIVISION CYCLE PROTEIN 27 HOMOLOG"/>
    <property type="match status" value="1"/>
</dbReference>
<dbReference type="InterPro" id="IPR019734">
    <property type="entry name" value="TPR_rpt"/>
</dbReference>
<dbReference type="RefSeq" id="WP_260046147.1">
    <property type="nucleotide sequence ID" value="NZ_JANZXA010000006.1"/>
</dbReference>
<dbReference type="SMART" id="SM00028">
    <property type="entry name" value="TPR"/>
    <property type="match status" value="6"/>
</dbReference>
<dbReference type="PANTHER" id="PTHR12558">
    <property type="entry name" value="CELL DIVISION CYCLE 16,23,27"/>
    <property type="match status" value="1"/>
</dbReference>
<sequence>MPLALLSSPGFGERPTAEAAIEAARAALARGDGIDGEMKLRVALDNGASRRDVAAWMGRAYLEQDNRDKAREWLAPGNFSPAGAADGWRALGLLERLDGDLEASTRAYGKALEITPNDASLWVEVGRMRYVGGEHRLAIEAAKHALSLDPGNVRALEFRGQMVRDRYGLLAAVPWFEQALLQDPRDVSVLLEYAATLGDLGRASEALTVTRRVLELAPGNARAYYLQAVIAARAGNYDLARGLLMRTKGELDWQPGVQMLHGVVEIAKGNPSAAAEALEAVLRAKPDSMRARELLARAIYLAGQYRYATLRFAGDIAREDASPYLLTVVARSYEVLGERQKAGELLDRAARTPRPALHVVPGQGRIGEMLAHGQAGAAQAVAESDVREDPGFYDNQALAGDVQLALGHPVAAQEHYAAAAEIRMPASLFRRRFEAYVMAGDLKGGKDLVEGYLRQNPTSRPALRAAARLAIGTGDMPRASAILTWLRDTGDARDVQLLCDLAMVQAGEGDIEGARGSALAAYRLQRASPLATQALGYSYAMLGDRAEAARALLDKAEAMVGSTPLIAQARRQLRSRQPA</sequence>
<keyword evidence="3" id="KW-1185">Reference proteome</keyword>
<evidence type="ECO:0000313" key="3">
    <source>
        <dbReference type="Proteomes" id="UP001165583"/>
    </source>
</evidence>
<keyword evidence="1" id="KW-0802">TPR repeat</keyword>
<dbReference type="PROSITE" id="PS50005">
    <property type="entry name" value="TPR"/>
    <property type="match status" value="2"/>
</dbReference>
<proteinExistence type="predicted"/>
<gene>
    <name evidence="2" type="ORF">NZK81_10840</name>
</gene>